<comment type="caution">
    <text evidence="2">The sequence shown here is derived from an EMBL/GenBank/DDBJ whole genome shotgun (WGS) entry which is preliminary data.</text>
</comment>
<keyword evidence="3" id="KW-1185">Reference proteome</keyword>
<sequence length="141" mass="16000">MNRKLERRLITIGSIWQMGSGLLTIFFYASLIKKEGLRSTENTFAKLEATQSIFGSLYMFTVTFGMLFVVMGVVNLYLAKTLKDDEVEYKKPIWFILLGLVTYFLMDIVGSLMFLSSGILALAKNKSISKMGNYHTQISLK</sequence>
<protein>
    <recommendedName>
        <fullName evidence="4">DUF4064 domain-containing protein</fullName>
    </recommendedName>
</protein>
<evidence type="ECO:0000313" key="3">
    <source>
        <dbReference type="Proteomes" id="UP001589854"/>
    </source>
</evidence>
<evidence type="ECO:0000256" key="1">
    <source>
        <dbReference type="SAM" id="Phobius"/>
    </source>
</evidence>
<dbReference type="EMBL" id="JBHLVO010000001">
    <property type="protein sequence ID" value="MFC0270367.1"/>
    <property type="molecule type" value="Genomic_DNA"/>
</dbReference>
<feature type="transmembrane region" description="Helical" evidence="1">
    <location>
        <begin position="12"/>
        <end position="32"/>
    </location>
</feature>
<keyword evidence="1" id="KW-1133">Transmembrane helix</keyword>
<feature type="transmembrane region" description="Helical" evidence="1">
    <location>
        <begin position="53"/>
        <end position="78"/>
    </location>
</feature>
<name>A0ABV6G9K4_9BACI</name>
<dbReference type="RefSeq" id="WP_378930221.1">
    <property type="nucleotide sequence ID" value="NZ_JBHLVO010000001.1"/>
</dbReference>
<reference evidence="2 3" key="1">
    <citation type="submission" date="2024-09" db="EMBL/GenBank/DDBJ databases">
        <authorList>
            <person name="Sun Q."/>
            <person name="Mori K."/>
        </authorList>
    </citation>
    <scope>NUCLEOTIDE SEQUENCE [LARGE SCALE GENOMIC DNA]</scope>
    <source>
        <strain evidence="2 3">CCM 7228</strain>
    </source>
</reference>
<gene>
    <name evidence="2" type="ORF">ACFFIX_02690</name>
</gene>
<accession>A0ABV6G9K4</accession>
<evidence type="ECO:0000313" key="2">
    <source>
        <dbReference type="EMBL" id="MFC0270367.1"/>
    </source>
</evidence>
<evidence type="ECO:0008006" key="4">
    <source>
        <dbReference type="Google" id="ProtNLM"/>
    </source>
</evidence>
<dbReference type="Proteomes" id="UP001589854">
    <property type="component" value="Unassembled WGS sequence"/>
</dbReference>
<keyword evidence="1" id="KW-0812">Transmembrane</keyword>
<keyword evidence="1" id="KW-0472">Membrane</keyword>
<organism evidence="2 3">
    <name type="scientific">Metabacillus herbersteinensis</name>
    <dbReference type="NCBI Taxonomy" id="283816"/>
    <lineage>
        <taxon>Bacteria</taxon>
        <taxon>Bacillati</taxon>
        <taxon>Bacillota</taxon>
        <taxon>Bacilli</taxon>
        <taxon>Bacillales</taxon>
        <taxon>Bacillaceae</taxon>
        <taxon>Metabacillus</taxon>
    </lineage>
</organism>
<proteinExistence type="predicted"/>
<feature type="transmembrane region" description="Helical" evidence="1">
    <location>
        <begin position="93"/>
        <end position="123"/>
    </location>
</feature>